<gene>
    <name evidence="1" type="ORF">JYK02_16305</name>
</gene>
<organism evidence="1 2">
    <name type="scientific">Corallococcus macrosporus</name>
    <dbReference type="NCBI Taxonomy" id="35"/>
    <lineage>
        <taxon>Bacteria</taxon>
        <taxon>Pseudomonadati</taxon>
        <taxon>Myxococcota</taxon>
        <taxon>Myxococcia</taxon>
        <taxon>Myxococcales</taxon>
        <taxon>Cystobacterineae</taxon>
        <taxon>Myxococcaceae</taxon>
        <taxon>Corallococcus</taxon>
    </lineage>
</organism>
<sequence>MKRLIIVVEGQTEEGFVKGVLCPHLNARSIYTSVIIVTTRRDALTGAKLDKGGGFWRNWDRDLRRVMGENSGPDVAFTTLIDLYGLPKDFPQLEALSRIGDTRHRASEVEDVISKQFGDRRLIPYVQRHEFEALVLASLGELARVLDAEDDLRGLEQLRSEIAAYPPEDVNDGPKSAPSKRLLARIPSYGKTLHGPLAVESTGLASLRAACPRFDAWVTRLEGL</sequence>
<dbReference type="InterPro" id="IPR025455">
    <property type="entry name" value="DUF4276"/>
</dbReference>
<dbReference type="Proteomes" id="UP000664052">
    <property type="component" value="Unassembled WGS sequence"/>
</dbReference>
<keyword evidence="2" id="KW-1185">Reference proteome</keyword>
<reference evidence="1 2" key="1">
    <citation type="submission" date="2021-02" db="EMBL/GenBank/DDBJ databases">
        <title>De Novo genome assembly of isolated myxobacteria.</title>
        <authorList>
            <person name="Stevens D.C."/>
        </authorList>
    </citation>
    <scope>NUCLEOTIDE SEQUENCE [LARGE SCALE GENOMIC DNA]</scope>
    <source>
        <strain evidence="1 2">ATCC 29039</strain>
    </source>
</reference>
<evidence type="ECO:0000313" key="2">
    <source>
        <dbReference type="Proteomes" id="UP000664052"/>
    </source>
</evidence>
<name>A0ABS3DEV7_9BACT</name>
<dbReference type="Pfam" id="PF14103">
    <property type="entry name" value="DUF4276"/>
    <property type="match status" value="1"/>
</dbReference>
<accession>A0ABS3DEV7</accession>
<protein>
    <submittedName>
        <fullName evidence="1">DUF4276 family protein</fullName>
    </submittedName>
</protein>
<dbReference type="EMBL" id="JAFIMU010000007">
    <property type="protein sequence ID" value="MBN8229075.1"/>
    <property type="molecule type" value="Genomic_DNA"/>
</dbReference>
<dbReference type="RefSeq" id="WP_207052117.1">
    <property type="nucleotide sequence ID" value="NZ_JAFIMU010000007.1"/>
</dbReference>
<evidence type="ECO:0000313" key="1">
    <source>
        <dbReference type="EMBL" id="MBN8229075.1"/>
    </source>
</evidence>
<comment type="caution">
    <text evidence="1">The sequence shown here is derived from an EMBL/GenBank/DDBJ whole genome shotgun (WGS) entry which is preliminary data.</text>
</comment>
<proteinExistence type="predicted"/>